<evidence type="ECO:0008006" key="4">
    <source>
        <dbReference type="Google" id="ProtNLM"/>
    </source>
</evidence>
<protein>
    <recommendedName>
        <fullName evidence="4">PASTA domain-containing protein</fullName>
    </recommendedName>
</protein>
<organism evidence="2 3">
    <name type="scientific">Mycolicibacterium fortuitum subsp. acetamidolyticum</name>
    <dbReference type="NCBI Taxonomy" id="144550"/>
    <lineage>
        <taxon>Bacteria</taxon>
        <taxon>Bacillati</taxon>
        <taxon>Actinomycetota</taxon>
        <taxon>Actinomycetes</taxon>
        <taxon>Mycobacteriales</taxon>
        <taxon>Mycobacteriaceae</taxon>
        <taxon>Mycolicibacterium</taxon>
    </lineage>
</organism>
<evidence type="ECO:0000313" key="2">
    <source>
        <dbReference type="EMBL" id="GAT01865.1"/>
    </source>
</evidence>
<evidence type="ECO:0000256" key="1">
    <source>
        <dbReference type="SAM" id="SignalP"/>
    </source>
</evidence>
<keyword evidence="1" id="KW-0732">Signal</keyword>
<comment type="caution">
    <text evidence="2">The sequence shown here is derived from an EMBL/GenBank/DDBJ whole genome shotgun (WGS) entry which is preliminary data.</text>
</comment>
<accession>A0A100WNN0</accession>
<dbReference type="AlphaFoldDB" id="A0A100WNN0"/>
<dbReference type="EMBL" id="BCSZ01000019">
    <property type="protein sequence ID" value="GAT01865.1"/>
    <property type="molecule type" value="Genomic_DNA"/>
</dbReference>
<name>A0A100WNN0_MYCFO</name>
<sequence>MEVDMKRVLVAAVTVGMAIVLSPAASAEPSWTMPNLIGKDLQGAQDAIQSLTHGEVWFSSSTDLTGKGRAQISDRNWQVCSSTPPPGAKFTASTEIDFGVVRIDTEKCP</sequence>
<reference evidence="3" key="2">
    <citation type="submission" date="2016-02" db="EMBL/GenBank/DDBJ databases">
        <title>Draft genome sequence of five rapidly growing Mycobacterium species.</title>
        <authorList>
            <person name="Katahira K."/>
            <person name="Gotou Y."/>
            <person name="Iida K."/>
            <person name="Ogura Y."/>
            <person name="Hayashi T."/>
        </authorList>
    </citation>
    <scope>NUCLEOTIDE SEQUENCE [LARGE SCALE GENOMIC DNA]</scope>
    <source>
        <strain evidence="3">JCM6368</strain>
    </source>
</reference>
<feature type="chain" id="PRO_5007090344" description="PASTA domain-containing protein" evidence="1">
    <location>
        <begin position="28"/>
        <end position="109"/>
    </location>
</feature>
<dbReference type="Gene3D" id="3.30.10.20">
    <property type="match status" value="1"/>
</dbReference>
<dbReference type="Proteomes" id="UP000069705">
    <property type="component" value="Unassembled WGS sequence"/>
</dbReference>
<feature type="signal peptide" evidence="1">
    <location>
        <begin position="1"/>
        <end position="27"/>
    </location>
</feature>
<proteinExistence type="predicted"/>
<evidence type="ECO:0000313" key="3">
    <source>
        <dbReference type="Proteomes" id="UP000069705"/>
    </source>
</evidence>
<gene>
    <name evidence="2" type="ORF">RMCFA_1977</name>
</gene>
<reference evidence="2 3" key="1">
    <citation type="journal article" date="2016" name="Genome Announc.">
        <title>Draft Genome Sequences of Five Rapidly Growing Mycobacterium Species, M. thermoresistibile, M. fortuitum subsp. acetamidolyticum, M. canariasense, M. brisbanense, and M. novocastrense.</title>
        <authorList>
            <person name="Katahira K."/>
            <person name="Ogura Y."/>
            <person name="Gotoh Y."/>
            <person name="Hayashi T."/>
        </authorList>
    </citation>
    <scope>NUCLEOTIDE SEQUENCE [LARGE SCALE GENOMIC DNA]</scope>
    <source>
        <strain evidence="2 3">JCM6368</strain>
    </source>
</reference>